<sequence length="572" mass="59000">MLYLAGQILVFVLVAMLIGAGLAWLFLAAPLRRQARGAEPAATETPNRGDAGEETIAGQGRGVSSGGSVIAFGVDGSGAVTRDGVDRFAGTRTPGPVVSVGVDARGAADGLAGDDAWRPAASRVSPADLAELLTRLRDQEQRWAAEKAELAGRLVAAERQATESAHRVASAEQQVVVAQARIDEIESALHAAPAEIPAAGTPAVVEQTAGPAGVPGAVSATAPVVTGTVEDVETVVDLARETARLRVHLEEAETRAAKFSSRLAMVRTEAEGAQRQVATMSTRLDRHQAEWAAERIRLLARIAEAEEARAEVPTDDPDVGGQQAELPLSDDVDDSVEEEAVLFPPADEIVRTTDEHPPADEPALPAGERTSGAGGLVASGASMALESGEAVGSGEAWEPADEMEAVGRSERGEAAVPFQEARASGSAFDAGPLLYAVHRDNDLELVGAALVGAAASAAMAEQHHVSTAPDVAVGVGAGSLGHAARSAPMSWGGPAEPLPSSDNLKEIVGVGPVVESRLRVLGITSFRQLAAMGDTDVDRLAKKLDGFGGRIVSDDWVGQARDLQARHHSGLA</sequence>
<gene>
    <name evidence="4" type="ORF">CC117_29585</name>
</gene>
<proteinExistence type="predicted"/>
<feature type="transmembrane region" description="Helical" evidence="3">
    <location>
        <begin position="6"/>
        <end position="27"/>
    </location>
</feature>
<evidence type="ECO:0000256" key="3">
    <source>
        <dbReference type="SAM" id="Phobius"/>
    </source>
</evidence>
<protein>
    <submittedName>
        <fullName evidence="4">Uncharacterized protein</fullName>
    </submittedName>
</protein>
<feature type="coiled-coil region" evidence="1">
    <location>
        <begin position="154"/>
        <end position="188"/>
    </location>
</feature>
<keyword evidence="5" id="KW-1185">Reference proteome</keyword>
<keyword evidence="1" id="KW-0175">Coiled coil</keyword>
<organism evidence="4 5">
    <name type="scientific">Parafrankia colletiae</name>
    <dbReference type="NCBI Taxonomy" id="573497"/>
    <lineage>
        <taxon>Bacteria</taxon>
        <taxon>Bacillati</taxon>
        <taxon>Actinomycetota</taxon>
        <taxon>Actinomycetes</taxon>
        <taxon>Frankiales</taxon>
        <taxon>Frankiaceae</taxon>
        <taxon>Parafrankia</taxon>
    </lineage>
</organism>
<evidence type="ECO:0000256" key="2">
    <source>
        <dbReference type="SAM" id="MobiDB-lite"/>
    </source>
</evidence>
<feature type="compositionally biased region" description="Basic and acidic residues" evidence="2">
    <location>
        <begin position="350"/>
        <end position="359"/>
    </location>
</feature>
<dbReference type="AlphaFoldDB" id="A0A1S1Q6Q1"/>
<feature type="region of interest" description="Disordered" evidence="2">
    <location>
        <begin position="38"/>
        <end position="62"/>
    </location>
</feature>
<comment type="caution">
    <text evidence="4">The sequence shown here is derived from an EMBL/GenBank/DDBJ whole genome shotgun (WGS) entry which is preliminary data.</text>
</comment>
<feature type="coiled-coil region" evidence="1">
    <location>
        <begin position="235"/>
        <end position="290"/>
    </location>
</feature>
<dbReference type="Proteomes" id="UP000179627">
    <property type="component" value="Unassembled WGS sequence"/>
</dbReference>
<keyword evidence="3" id="KW-0812">Transmembrane</keyword>
<evidence type="ECO:0000256" key="1">
    <source>
        <dbReference type="SAM" id="Coils"/>
    </source>
</evidence>
<dbReference type="EMBL" id="MBLM01000169">
    <property type="protein sequence ID" value="OHV28875.1"/>
    <property type="molecule type" value="Genomic_DNA"/>
</dbReference>
<keyword evidence="3" id="KW-0472">Membrane</keyword>
<dbReference type="OrthoDB" id="9806499at2"/>
<keyword evidence="3" id="KW-1133">Transmembrane helix</keyword>
<reference evidence="5" key="1">
    <citation type="submission" date="2016-07" db="EMBL/GenBank/DDBJ databases">
        <title>Sequence Frankia sp. strain CcI1.17.</title>
        <authorList>
            <person name="Ghodhbane-Gtari F."/>
            <person name="Swanson E."/>
            <person name="Gueddou A."/>
            <person name="Morris K."/>
            <person name="Hezbri K."/>
            <person name="Ktari A."/>
            <person name="Nouioui I."/>
            <person name="Abebe-Akele F."/>
            <person name="Simpson S."/>
            <person name="Thomas K."/>
            <person name="Gtari M."/>
            <person name="Tisa L.S."/>
            <person name="Hurst S."/>
        </authorList>
    </citation>
    <scope>NUCLEOTIDE SEQUENCE [LARGE SCALE GENOMIC DNA]</scope>
    <source>
        <strain evidence="5">Cc1.17</strain>
    </source>
</reference>
<dbReference type="RefSeq" id="WP_071091456.1">
    <property type="nucleotide sequence ID" value="NZ_MBLM01000169.1"/>
</dbReference>
<evidence type="ECO:0000313" key="5">
    <source>
        <dbReference type="Proteomes" id="UP000179627"/>
    </source>
</evidence>
<feature type="region of interest" description="Disordered" evidence="2">
    <location>
        <begin position="308"/>
        <end position="333"/>
    </location>
</feature>
<accession>A0A1S1Q6Q1</accession>
<feature type="region of interest" description="Disordered" evidence="2">
    <location>
        <begin position="350"/>
        <end position="412"/>
    </location>
</feature>
<name>A0A1S1Q6Q1_9ACTN</name>
<evidence type="ECO:0000313" key="4">
    <source>
        <dbReference type="EMBL" id="OHV28875.1"/>
    </source>
</evidence>